<name>A0A1B2AG63_9SPHN</name>
<dbReference type="Gene3D" id="2.40.128.590">
    <property type="entry name" value="CpcT/CpeT domain"/>
    <property type="match status" value="1"/>
</dbReference>
<protein>
    <submittedName>
        <fullName evidence="1">Chromophore lyase CpcT/CpeT</fullName>
    </submittedName>
</protein>
<dbReference type="KEGG" id="ado:A6F68_02638"/>
<dbReference type="EMBL" id="CP016591">
    <property type="protein sequence ID" value="ANY21132.1"/>
    <property type="molecule type" value="Genomic_DNA"/>
</dbReference>
<accession>A0A1B2AG63</accession>
<dbReference type="STRING" id="692370.A6F68_02638"/>
<dbReference type="GO" id="GO:0016829">
    <property type="term" value="F:lyase activity"/>
    <property type="evidence" value="ECO:0007669"/>
    <property type="project" value="UniProtKB-KW"/>
</dbReference>
<dbReference type="RefSeq" id="WP_198152610.1">
    <property type="nucleotide sequence ID" value="NZ_CP016591.1"/>
</dbReference>
<evidence type="ECO:0000313" key="2">
    <source>
        <dbReference type="Proteomes" id="UP000092932"/>
    </source>
</evidence>
<keyword evidence="2" id="KW-1185">Reference proteome</keyword>
<dbReference type="InterPro" id="IPR038672">
    <property type="entry name" value="CpcT/CpeT_sf"/>
</dbReference>
<keyword evidence="1" id="KW-0456">Lyase</keyword>
<sequence>MSLLLLAAAMATPDPALDYAQAAVGVFSSEEQHRADPRYDWAEARVVRIWPDRTDGVWLYQQQAIINQEGRTPDEARARPYFQFVARVRANEPGVLRRDNYRVRDGAKWLNIEEAADAAGLSPADLAPPSCHNRLEKVAIGTYTGRTESCENGYKGAARMQSLSITTVDAYINWDRGFDPAGGLVWGPASGGYVFKRIAEGSAR</sequence>
<dbReference type="CDD" id="cd16338">
    <property type="entry name" value="CpcT"/>
    <property type="match status" value="1"/>
</dbReference>
<evidence type="ECO:0000313" key="1">
    <source>
        <dbReference type="EMBL" id="ANY21132.1"/>
    </source>
</evidence>
<proteinExistence type="predicted"/>
<reference evidence="1 2" key="1">
    <citation type="submission" date="2016-07" db="EMBL/GenBank/DDBJ databases">
        <title>Complete genome sequence of Altererythrobacter dongtanensis KCTC 22672, a type strain with esterase isolated from tidal flat.</title>
        <authorList>
            <person name="Cheng H."/>
            <person name="Wu Y.-H."/>
            <person name="Zhou P."/>
            <person name="Huo Y.-Y."/>
            <person name="Wang C.-S."/>
            <person name="Xu X.-W."/>
        </authorList>
    </citation>
    <scope>NUCLEOTIDE SEQUENCE [LARGE SCALE GENOMIC DNA]</scope>
    <source>
        <strain evidence="1 2">KCTC 22672</strain>
    </source>
</reference>
<dbReference type="Proteomes" id="UP000092932">
    <property type="component" value="Chromosome"/>
</dbReference>
<gene>
    <name evidence="1" type="primary">cpcT</name>
    <name evidence="1" type="ORF">A6F68_02638</name>
</gene>
<dbReference type="AlphaFoldDB" id="A0A1B2AG63"/>
<dbReference type="Pfam" id="PF06206">
    <property type="entry name" value="CpeT"/>
    <property type="match status" value="1"/>
</dbReference>
<dbReference type="InterPro" id="IPR010404">
    <property type="entry name" value="CpcT/CpeT"/>
</dbReference>
<organism evidence="1 2">
    <name type="scientific">Tsuneonella dongtanensis</name>
    <dbReference type="NCBI Taxonomy" id="692370"/>
    <lineage>
        <taxon>Bacteria</taxon>
        <taxon>Pseudomonadati</taxon>
        <taxon>Pseudomonadota</taxon>
        <taxon>Alphaproteobacteria</taxon>
        <taxon>Sphingomonadales</taxon>
        <taxon>Erythrobacteraceae</taxon>
        <taxon>Tsuneonella</taxon>
    </lineage>
</organism>